<protein>
    <submittedName>
        <fullName evidence="2">Transcriptional regulator</fullName>
    </submittedName>
</protein>
<dbReference type="Pfam" id="PF04326">
    <property type="entry name" value="SLFN_AlbA_2"/>
    <property type="match status" value="1"/>
</dbReference>
<name>A0A4Q1KKG0_9SPHN</name>
<gene>
    <name evidence="2" type="ORF">EQG66_03065</name>
</gene>
<dbReference type="InterPro" id="IPR038475">
    <property type="entry name" value="RecG_C_sf"/>
</dbReference>
<organism evidence="2 3">
    <name type="scientific">Sphingobium fluviale</name>
    <dbReference type="NCBI Taxonomy" id="2506423"/>
    <lineage>
        <taxon>Bacteria</taxon>
        <taxon>Pseudomonadati</taxon>
        <taxon>Pseudomonadota</taxon>
        <taxon>Alphaproteobacteria</taxon>
        <taxon>Sphingomonadales</taxon>
        <taxon>Sphingomonadaceae</taxon>
        <taxon>Sphingobium</taxon>
    </lineage>
</organism>
<evidence type="ECO:0000259" key="1">
    <source>
        <dbReference type="Pfam" id="PF04326"/>
    </source>
</evidence>
<evidence type="ECO:0000313" key="2">
    <source>
        <dbReference type="EMBL" id="RXR30328.1"/>
    </source>
</evidence>
<dbReference type="Pfam" id="PF13749">
    <property type="entry name" value="HATPase_c_4"/>
    <property type="match status" value="1"/>
</dbReference>
<dbReference type="Proteomes" id="UP000290958">
    <property type="component" value="Unassembled WGS sequence"/>
</dbReference>
<keyword evidence="3" id="KW-1185">Reference proteome</keyword>
<reference evidence="3" key="1">
    <citation type="submission" date="2019-01" db="EMBL/GenBank/DDBJ databases">
        <title>Cytophagaceae bacterium strain CAR-16.</title>
        <authorList>
            <person name="Chen W.-M."/>
        </authorList>
    </citation>
    <scope>NUCLEOTIDE SEQUENCE [LARGE SCALE GENOMIC DNA]</scope>
    <source>
        <strain evidence="3">CHR27</strain>
    </source>
</reference>
<dbReference type="Gene3D" id="3.30.950.30">
    <property type="entry name" value="Schlafen, AAA domain"/>
    <property type="match status" value="1"/>
</dbReference>
<dbReference type="PANTHER" id="PTHR30595">
    <property type="entry name" value="GLPR-RELATED TRANSCRIPTIONAL REPRESSOR"/>
    <property type="match status" value="1"/>
</dbReference>
<dbReference type="Gene3D" id="3.30.565.60">
    <property type="match status" value="1"/>
</dbReference>
<dbReference type="EMBL" id="SBKP01000002">
    <property type="protein sequence ID" value="RXR30328.1"/>
    <property type="molecule type" value="Genomic_DNA"/>
</dbReference>
<dbReference type="InterPro" id="IPR007421">
    <property type="entry name" value="Schlafen_AlbA_2_dom"/>
</dbReference>
<dbReference type="AlphaFoldDB" id="A0A4Q1KKG0"/>
<dbReference type="RefSeq" id="WP_129403078.1">
    <property type="nucleotide sequence ID" value="NZ_SBKP01000002.1"/>
</dbReference>
<dbReference type="OrthoDB" id="288285at2"/>
<comment type="caution">
    <text evidence="2">The sequence shown here is derived from an EMBL/GenBank/DDBJ whole genome shotgun (WGS) entry which is preliminary data.</text>
</comment>
<feature type="domain" description="Schlafen AlbA-2" evidence="1">
    <location>
        <begin position="26"/>
        <end position="127"/>
    </location>
</feature>
<evidence type="ECO:0000313" key="3">
    <source>
        <dbReference type="Proteomes" id="UP000290958"/>
    </source>
</evidence>
<dbReference type="PANTHER" id="PTHR30595:SF6">
    <property type="entry name" value="SCHLAFEN ALBA-2 DOMAIN-CONTAINING PROTEIN"/>
    <property type="match status" value="1"/>
</dbReference>
<accession>A0A4Q1KKG0</accession>
<dbReference type="InterPro" id="IPR038461">
    <property type="entry name" value="Schlafen_AlbA_2_dom_sf"/>
</dbReference>
<proteinExistence type="predicted"/>
<sequence>MISDDVRRQIAAGESNITAFIADPADIDHIAATVAGFLNANGGILFIGVAQSGKIVGVGSDIEAEERRREIEHHLRDRISPEALFTVSVDVEKDRPIITIEVPQGRDGPYAVNRAFYVRRGASTVQFDDATLSQFLRNRAIETQRWERRPSVGMLDSDISFPEINRLMADAQRTGRFDFTGREDGMSLLGRLGLLSGGDPTQAADVLFGKEPELRHPQCRVRYIRYESDKVGDRFADDRWISGPLGLVFDQLVERLAATVHIQATFEPGNPVRQDRPTYSMAALREGVVNALAHRDYADFSSGVTISVFPGRIEIWNSGKLPSALKIADLKKVHPSIPTNPDITFILYLRGLMDRLGRGTQKILLGCRELGARPPRWESKASGITLTIYSASNSDVDPVFLNERQRRLIERLRPGDVVRATDYMVEEDISERQARRDLSDMDAAGLLEKVGSARATAYRRTEREV</sequence>